<dbReference type="GO" id="GO:0030234">
    <property type="term" value="F:enzyme regulator activity"/>
    <property type="evidence" value="ECO:0007669"/>
    <property type="project" value="UniProtKB-UniRule"/>
</dbReference>
<dbReference type="PANTHER" id="PTHR10943">
    <property type="entry name" value="26S PROTEASOME NON-ATPASE REGULATORY SUBUNIT"/>
    <property type="match status" value="1"/>
</dbReference>
<feature type="domain" description="RPN1 N-terminal" evidence="7">
    <location>
        <begin position="52"/>
        <end position="403"/>
    </location>
</feature>
<dbReference type="InterPro" id="IPR016024">
    <property type="entry name" value="ARM-type_fold"/>
</dbReference>
<dbReference type="GO" id="GO:0034515">
    <property type="term" value="C:proteasome storage granule"/>
    <property type="evidence" value="ECO:0007669"/>
    <property type="project" value="TreeGrafter"/>
</dbReference>
<proteinExistence type="inferred from homology"/>
<feature type="domain" description="26S proteasome non-ATPase regulatory subunit RPN1 C-terminal" evidence="8">
    <location>
        <begin position="901"/>
        <end position="954"/>
    </location>
</feature>
<dbReference type="GO" id="GO:0005634">
    <property type="term" value="C:nucleus"/>
    <property type="evidence" value="ECO:0007669"/>
    <property type="project" value="TreeGrafter"/>
</dbReference>
<keyword evidence="10" id="KW-1185">Reference proteome</keyword>
<dbReference type="EMBL" id="WTXG01000006">
    <property type="protein sequence ID" value="KAI0305312.1"/>
    <property type="molecule type" value="Genomic_DNA"/>
</dbReference>
<evidence type="ECO:0000313" key="9">
    <source>
        <dbReference type="EMBL" id="KAI0305312.1"/>
    </source>
</evidence>
<gene>
    <name evidence="9" type="ORF">B0F90DRAFT_1703377</name>
</gene>
<dbReference type="InterPro" id="IPR041433">
    <property type="entry name" value="RPN1_C"/>
</dbReference>
<keyword evidence="3 5" id="KW-0647">Proteasome</keyword>
<name>A0AAD4M7Q4_9AGAM</name>
<evidence type="ECO:0000256" key="2">
    <source>
        <dbReference type="ARBA" id="ARBA00022737"/>
    </source>
</evidence>
<evidence type="ECO:0000259" key="8">
    <source>
        <dbReference type="Pfam" id="PF18051"/>
    </source>
</evidence>
<comment type="similarity">
    <text evidence="1 5">Belongs to the proteasome subunit S2 family.</text>
</comment>
<comment type="function">
    <text evidence="4 5">Acts as a regulatory subunit of the 26 proteasome which is involved in the ATP-dependent degradation of ubiquitinated proteins.</text>
</comment>
<keyword evidence="2" id="KW-0677">Repeat</keyword>
<dbReference type="AlphaFoldDB" id="A0AAD4M7Q4"/>
<evidence type="ECO:0000256" key="5">
    <source>
        <dbReference type="PIRNR" id="PIRNR015965"/>
    </source>
</evidence>
<dbReference type="SUPFAM" id="SSF48371">
    <property type="entry name" value="ARM repeat"/>
    <property type="match status" value="1"/>
</dbReference>
<dbReference type="Pfam" id="PF01851">
    <property type="entry name" value="PC_rep"/>
    <property type="match status" value="1"/>
</dbReference>
<dbReference type="InterPro" id="IPR011989">
    <property type="entry name" value="ARM-like"/>
</dbReference>
<dbReference type="GO" id="GO:0042176">
    <property type="term" value="P:regulation of protein catabolic process"/>
    <property type="evidence" value="ECO:0007669"/>
    <property type="project" value="InterPro"/>
</dbReference>
<dbReference type="GO" id="GO:0008540">
    <property type="term" value="C:proteasome regulatory particle, base subcomplex"/>
    <property type="evidence" value="ECO:0007669"/>
    <property type="project" value="UniProtKB-UniRule"/>
</dbReference>
<evidence type="ECO:0000256" key="6">
    <source>
        <dbReference type="SAM" id="MobiDB-lite"/>
    </source>
</evidence>
<evidence type="ECO:0000256" key="1">
    <source>
        <dbReference type="ARBA" id="ARBA00005460"/>
    </source>
</evidence>
<dbReference type="InterPro" id="IPR040892">
    <property type="entry name" value="RPN1_N"/>
</dbReference>
<sequence>MPEPSKVTIAVPSKDPKKKEKDEKDGSASKRKPDEKDGEELSEEDLQLRGELEMLVERLKEPDTTLYRPALETLRTLIRTSTSSMTSVPKPLKFLRPHYPELQNLYEIWSPSEDKSLFADILSVLAMTYSDTEPRGTLRYRLLAASMRPPISPLADPGDWGHEYVRHLASELGEEYNLREQAEVVKAATQMDAAGPESVTNDKTDEKVKPQVSLSVGTLEDLHNLALVCSKFLLEHNAEPDAVDLLEELEIIDRIVNLVDANTFSRVAAYMIACVNLLPPQDDIAFLKTAHMIYEKHQRFPEALSLAIRLNDSELIRKDFHAPGNLQMKRQLAFILARAQVPYHWLQHSTTDDDGDETLEELPEDLQEILFNSRLSTHFKQFGKELGVQEPKSLEDVYKSHLETSRSSTANVDSARGNLAGTFVNAFVNAGFGNDKLMVEAEEGNSWIYKNKDHGMLSAAASLGLSLLWDTDIGLSHVDKYTYSSEEYIKAGAFLATGILNTGVRSEADAALALLGDHISNKSVPLRTSAIVGLGFAYAGSHREDILFMLLPLVSDDEISMEIVALAALAVGLIFVGSENGEAAGVILQTLMEREDHALDEKWTRYLGLGLALLYVGVQASDSYDATIETLKAIPHQASKQIQVLVEMCAFAGTGNVLRVQTMLQQCGEHLNVKDAVADPEQEGDRKKTEIKQDDTFQAFAVLGIALVAMGEDIGAEMSLRQFNHLMHYGDPVIRKSVPLALGLVSASNPQLPILDILSKYSHDNDLAVALNAIFAMGLVGAGTNNARLAQMLRQLAGYYHKEPDCLFMVRIAQGLVHMGKGTIGINPFYLDRTILSKTAVAGLLATLTAFTDAKAFILDKYHWMLYFLVPAMYPRFLITVDEDLEPKPVTVRVGTAVDVVGQAGKPRTISGFQTYQTPVRLATTERAELATEEYIPFASVLEGFVLLQKNPGWEEKMEL</sequence>
<dbReference type="InterPro" id="IPR002015">
    <property type="entry name" value="Proteasome/cyclosome_rpt"/>
</dbReference>
<dbReference type="InterPro" id="IPR016643">
    <property type="entry name" value="26S_Psome_Rpn1"/>
</dbReference>
<evidence type="ECO:0000256" key="4">
    <source>
        <dbReference type="ARBA" id="ARBA00057191"/>
    </source>
</evidence>
<dbReference type="GO" id="GO:0043161">
    <property type="term" value="P:proteasome-mediated ubiquitin-dependent protein catabolic process"/>
    <property type="evidence" value="ECO:0007669"/>
    <property type="project" value="TreeGrafter"/>
</dbReference>
<feature type="compositionally biased region" description="Basic and acidic residues" evidence="6">
    <location>
        <begin position="14"/>
        <end position="35"/>
    </location>
</feature>
<protein>
    <recommendedName>
        <fullName evidence="5">26S proteasome regulatory subunit RPN1</fullName>
    </recommendedName>
</protein>
<dbReference type="Proteomes" id="UP001203297">
    <property type="component" value="Unassembled WGS sequence"/>
</dbReference>
<dbReference type="FunFam" id="1.25.10.10:FF:000026">
    <property type="entry name" value="26S proteasome non-ATPase regulatory subunit 2"/>
    <property type="match status" value="1"/>
</dbReference>
<dbReference type="Pfam" id="PF18051">
    <property type="entry name" value="RPN1_C"/>
    <property type="match status" value="1"/>
</dbReference>
<evidence type="ECO:0000313" key="10">
    <source>
        <dbReference type="Proteomes" id="UP001203297"/>
    </source>
</evidence>
<evidence type="ECO:0000256" key="3">
    <source>
        <dbReference type="ARBA" id="ARBA00022942"/>
    </source>
</evidence>
<dbReference type="PANTHER" id="PTHR10943:SF1">
    <property type="entry name" value="26S PROTEASOME NON-ATPASE REGULATORY SUBUNIT 2"/>
    <property type="match status" value="1"/>
</dbReference>
<dbReference type="Gene3D" id="1.25.10.10">
    <property type="entry name" value="Leucine-rich Repeat Variant"/>
    <property type="match status" value="1"/>
</dbReference>
<evidence type="ECO:0000259" key="7">
    <source>
        <dbReference type="Pfam" id="PF17781"/>
    </source>
</evidence>
<feature type="region of interest" description="Disordered" evidence="6">
    <location>
        <begin position="1"/>
        <end position="45"/>
    </location>
</feature>
<feature type="compositionally biased region" description="Acidic residues" evidence="6">
    <location>
        <begin position="36"/>
        <end position="45"/>
    </location>
</feature>
<reference evidence="9" key="1">
    <citation type="journal article" date="2022" name="New Phytol.">
        <title>Evolutionary transition to the ectomycorrhizal habit in the genomes of a hyperdiverse lineage of mushroom-forming fungi.</title>
        <authorList>
            <person name="Looney B."/>
            <person name="Miyauchi S."/>
            <person name="Morin E."/>
            <person name="Drula E."/>
            <person name="Courty P.E."/>
            <person name="Kohler A."/>
            <person name="Kuo A."/>
            <person name="LaButti K."/>
            <person name="Pangilinan J."/>
            <person name="Lipzen A."/>
            <person name="Riley R."/>
            <person name="Andreopoulos W."/>
            <person name="He G."/>
            <person name="Johnson J."/>
            <person name="Nolan M."/>
            <person name="Tritt A."/>
            <person name="Barry K.W."/>
            <person name="Grigoriev I.V."/>
            <person name="Nagy L.G."/>
            <person name="Hibbett D."/>
            <person name="Henrissat B."/>
            <person name="Matheny P.B."/>
            <person name="Labbe J."/>
            <person name="Martin F.M."/>
        </authorList>
    </citation>
    <scope>NUCLEOTIDE SEQUENCE</scope>
    <source>
        <strain evidence="9">BPL690</strain>
    </source>
</reference>
<accession>A0AAD4M7Q4</accession>
<dbReference type="Pfam" id="PF17781">
    <property type="entry name" value="RPN1_RPN2_N"/>
    <property type="match status" value="1"/>
</dbReference>
<comment type="caution">
    <text evidence="9">The sequence shown here is derived from an EMBL/GenBank/DDBJ whole genome shotgun (WGS) entry which is preliminary data.</text>
</comment>
<organism evidence="9 10">
    <name type="scientific">Multifurca ochricompacta</name>
    <dbReference type="NCBI Taxonomy" id="376703"/>
    <lineage>
        <taxon>Eukaryota</taxon>
        <taxon>Fungi</taxon>
        <taxon>Dikarya</taxon>
        <taxon>Basidiomycota</taxon>
        <taxon>Agaricomycotina</taxon>
        <taxon>Agaricomycetes</taxon>
        <taxon>Russulales</taxon>
        <taxon>Russulaceae</taxon>
        <taxon>Multifurca</taxon>
    </lineage>
</organism>
<dbReference type="PIRSF" id="PIRSF015965">
    <property type="entry name" value="26S_Psome_Rpn1"/>
    <property type="match status" value="1"/>
</dbReference>